<keyword evidence="3 9" id="KW-0436">Ligase</keyword>
<dbReference type="RefSeq" id="WP_260594822.1">
    <property type="nucleotide sequence ID" value="NZ_CP104003.1"/>
</dbReference>
<evidence type="ECO:0000256" key="1">
    <source>
        <dbReference type="ARBA" id="ARBA00001619"/>
    </source>
</evidence>
<dbReference type="Gene3D" id="3.30.1490.20">
    <property type="entry name" value="ATP-grasp fold, A domain"/>
    <property type="match status" value="1"/>
</dbReference>
<protein>
    <recommendedName>
        <fullName evidence="2">acetate--CoA ligase (ADP-forming)</fullName>
        <ecNumber evidence="2">6.2.1.13</ecNumber>
    </recommendedName>
</protein>
<evidence type="ECO:0000256" key="7">
    <source>
        <dbReference type="SAM" id="MobiDB-lite"/>
    </source>
</evidence>
<dbReference type="InterPro" id="IPR016102">
    <property type="entry name" value="Succinyl-CoA_synth-like"/>
</dbReference>
<sequence>MSDLSRLFAPERIAVVGATDREGSVGRAVMTNLLSEFDGEVVPVNPTYETLFDVPCLDAVADADADLVVVVVPPKLAVEVVREAGESGVRAVVVITAGFGEAGGEGVARERELAAVADEYDIDLVGPNSLGVLSTRSGLNATFGPRGALPGDVSFMSQSGAFVTAVLDWAAERELGFVDIVSLGNEAVLDESAFVEFWGEDPETDVVLGYLEGIEDGERFVRVAREVTRETPVVLVKSGRTEAGAHAAASHTGSIAGSEAAYEAGLEKAGVLRAESVEELFDYASVLAGQPLPEADGVAVVTNAGGPGVMATDAVGDSGLDLASFSGETMDALRERLPDNANVYNPIDVIGDAPVERFADALDVALADPNVGAAVVMSCPTQTLSFDDLAEAVVDLRAKHGVPVAACLMGGASTETAEQTLAEAGIPSYFDPARAVRALDALRSYREVRDAERAEPERFDVDRERAREVLSRAADRGESRLGVEAMGLLEAYGIPIPEGEVVDSPAAAERRAAELGGDVVMKIVSPDILHKTDIGGVEVGVPLEDVRDTYEDLVSRARRYQPDATLLGVQVQELLDTDAGVETIVGTNRDPQFGPLVLFGLGGVFVEVMEDTTVRLAPVTGAEAREMIDEIRAAPLLRGARGREPVDEASVVDTVQRLSQLVTDFPAILELDVNPLVVTPDGATAVDVRLTIDPDELETADEPAAEPETASDTATHGGER</sequence>
<evidence type="ECO:0000313" key="10">
    <source>
        <dbReference type="Proteomes" id="UP001057580"/>
    </source>
</evidence>
<dbReference type="PANTHER" id="PTHR43334">
    <property type="entry name" value="ACETATE--COA LIGASE [ADP-FORMING]"/>
    <property type="match status" value="1"/>
</dbReference>
<dbReference type="FunFam" id="3.30.1490.20:FF:000020">
    <property type="entry name" value="Protein lysine acetyltransferase"/>
    <property type="match status" value="1"/>
</dbReference>
<feature type="domain" description="ATP-grasp" evidence="8">
    <location>
        <begin position="486"/>
        <end position="522"/>
    </location>
</feature>
<proteinExistence type="predicted"/>
<dbReference type="InterPro" id="IPR032875">
    <property type="entry name" value="Succ_CoA_lig_flav_dom"/>
</dbReference>
<dbReference type="Pfam" id="PF13607">
    <property type="entry name" value="Succ_CoA_lig"/>
    <property type="match status" value="1"/>
</dbReference>
<dbReference type="PROSITE" id="PS50975">
    <property type="entry name" value="ATP_GRASP"/>
    <property type="match status" value="1"/>
</dbReference>
<feature type="compositionally biased region" description="Acidic residues" evidence="7">
    <location>
        <begin position="693"/>
        <end position="705"/>
    </location>
</feature>
<dbReference type="InterPro" id="IPR003781">
    <property type="entry name" value="CoA-bd"/>
</dbReference>
<dbReference type="InterPro" id="IPR011761">
    <property type="entry name" value="ATP-grasp"/>
</dbReference>
<dbReference type="SUPFAM" id="SSF52210">
    <property type="entry name" value="Succinyl-CoA synthetase domains"/>
    <property type="match status" value="2"/>
</dbReference>
<dbReference type="InterPro" id="IPR043938">
    <property type="entry name" value="Ligase_CoA_dom"/>
</dbReference>
<dbReference type="SMART" id="SM00881">
    <property type="entry name" value="CoA_binding"/>
    <property type="match status" value="1"/>
</dbReference>
<evidence type="ECO:0000256" key="2">
    <source>
        <dbReference type="ARBA" id="ARBA00012957"/>
    </source>
</evidence>
<dbReference type="GeneID" id="74941826"/>
<evidence type="ECO:0000259" key="8">
    <source>
        <dbReference type="PROSITE" id="PS50975"/>
    </source>
</evidence>
<gene>
    <name evidence="9" type="ORF">N0B31_05350</name>
</gene>
<dbReference type="Gene3D" id="3.30.470.20">
    <property type="entry name" value="ATP-grasp fold, B domain"/>
    <property type="match status" value="1"/>
</dbReference>
<dbReference type="EMBL" id="CP104003">
    <property type="protein sequence ID" value="UWM55711.1"/>
    <property type="molecule type" value="Genomic_DNA"/>
</dbReference>
<evidence type="ECO:0000256" key="4">
    <source>
        <dbReference type="ARBA" id="ARBA00022741"/>
    </source>
</evidence>
<dbReference type="Pfam" id="PF19045">
    <property type="entry name" value="Ligase_CoA_2"/>
    <property type="match status" value="1"/>
</dbReference>
<evidence type="ECO:0000256" key="3">
    <source>
        <dbReference type="ARBA" id="ARBA00022598"/>
    </source>
</evidence>
<accession>A0A9E7U995</accession>
<organism evidence="9 10">
    <name type="scientific">Salinirubellus salinus</name>
    <dbReference type="NCBI Taxonomy" id="1364945"/>
    <lineage>
        <taxon>Archaea</taxon>
        <taxon>Methanobacteriati</taxon>
        <taxon>Methanobacteriota</taxon>
        <taxon>Stenosarchaea group</taxon>
        <taxon>Halobacteria</taxon>
        <taxon>Halobacteriales</taxon>
        <taxon>Natronomonadaceae</taxon>
        <taxon>Salinirubellus</taxon>
    </lineage>
</organism>
<dbReference type="Gene3D" id="3.40.50.720">
    <property type="entry name" value="NAD(P)-binding Rossmann-like Domain"/>
    <property type="match status" value="1"/>
</dbReference>
<dbReference type="InterPro" id="IPR013815">
    <property type="entry name" value="ATP_grasp_subdomain_1"/>
</dbReference>
<feature type="region of interest" description="Disordered" evidence="7">
    <location>
        <begin position="693"/>
        <end position="720"/>
    </location>
</feature>
<dbReference type="AlphaFoldDB" id="A0A9E7U995"/>
<dbReference type="InterPro" id="IPR036291">
    <property type="entry name" value="NAD(P)-bd_dom_sf"/>
</dbReference>
<comment type="catalytic activity">
    <reaction evidence="1">
        <text>acetate + ATP + CoA = acetyl-CoA + ADP + phosphate</text>
        <dbReference type="Rhea" id="RHEA:15081"/>
        <dbReference type="ChEBI" id="CHEBI:30089"/>
        <dbReference type="ChEBI" id="CHEBI:30616"/>
        <dbReference type="ChEBI" id="CHEBI:43474"/>
        <dbReference type="ChEBI" id="CHEBI:57287"/>
        <dbReference type="ChEBI" id="CHEBI:57288"/>
        <dbReference type="ChEBI" id="CHEBI:456216"/>
        <dbReference type="EC" id="6.2.1.13"/>
    </reaction>
</comment>
<evidence type="ECO:0000256" key="6">
    <source>
        <dbReference type="PROSITE-ProRule" id="PRU00409"/>
    </source>
</evidence>
<dbReference type="GO" id="GO:0043758">
    <property type="term" value="F:acetate-CoA ligase (ADP-forming) activity"/>
    <property type="evidence" value="ECO:0007669"/>
    <property type="project" value="UniProtKB-EC"/>
</dbReference>
<dbReference type="GO" id="GO:0005524">
    <property type="term" value="F:ATP binding"/>
    <property type="evidence" value="ECO:0007669"/>
    <property type="project" value="UniProtKB-UniRule"/>
</dbReference>
<dbReference type="Pfam" id="PF13549">
    <property type="entry name" value="ATP-grasp_5"/>
    <property type="match status" value="1"/>
</dbReference>
<keyword evidence="10" id="KW-1185">Reference proteome</keyword>
<dbReference type="PANTHER" id="PTHR43334:SF1">
    <property type="entry name" value="3-HYDROXYPROPIONATE--COA LIGASE [ADP-FORMING]"/>
    <property type="match status" value="1"/>
</dbReference>
<keyword evidence="5 6" id="KW-0067">ATP-binding</keyword>
<dbReference type="Proteomes" id="UP001057580">
    <property type="component" value="Chromosome"/>
</dbReference>
<feature type="compositionally biased region" description="Low complexity" evidence="7">
    <location>
        <begin position="706"/>
        <end position="720"/>
    </location>
</feature>
<dbReference type="GO" id="GO:0046872">
    <property type="term" value="F:metal ion binding"/>
    <property type="evidence" value="ECO:0007669"/>
    <property type="project" value="InterPro"/>
</dbReference>
<dbReference type="SUPFAM" id="SSF51735">
    <property type="entry name" value="NAD(P)-binding Rossmann-fold domains"/>
    <property type="match status" value="1"/>
</dbReference>
<dbReference type="EC" id="6.2.1.13" evidence="2"/>
<dbReference type="KEGG" id="ssai:N0B31_05350"/>
<dbReference type="Gene3D" id="3.40.50.261">
    <property type="entry name" value="Succinyl-CoA synthetase domains"/>
    <property type="match status" value="2"/>
</dbReference>
<reference evidence="9" key="1">
    <citation type="submission" date="2022-09" db="EMBL/GenBank/DDBJ databases">
        <title>Diverse halophilic archaea isolated from saline environments.</title>
        <authorList>
            <person name="Cui H.-L."/>
        </authorList>
    </citation>
    <scope>NUCLEOTIDE SEQUENCE</scope>
    <source>
        <strain evidence="9">ZS-35-S2</strain>
    </source>
</reference>
<evidence type="ECO:0000256" key="5">
    <source>
        <dbReference type="ARBA" id="ARBA00022840"/>
    </source>
</evidence>
<dbReference type="InterPro" id="IPR051538">
    <property type="entry name" value="Acyl-CoA_Synth/Transferase"/>
</dbReference>
<dbReference type="Pfam" id="PF13380">
    <property type="entry name" value="CoA_binding_2"/>
    <property type="match status" value="1"/>
</dbReference>
<keyword evidence="4 6" id="KW-0547">Nucleotide-binding</keyword>
<dbReference type="SUPFAM" id="SSF56059">
    <property type="entry name" value="Glutathione synthetase ATP-binding domain-like"/>
    <property type="match status" value="1"/>
</dbReference>
<evidence type="ECO:0000313" key="9">
    <source>
        <dbReference type="EMBL" id="UWM55711.1"/>
    </source>
</evidence>
<name>A0A9E7U995_9EURY</name>